<dbReference type="GO" id="GO:0016020">
    <property type="term" value="C:membrane"/>
    <property type="evidence" value="ECO:0007669"/>
    <property type="project" value="UniProtKB-SubCell"/>
</dbReference>
<dbReference type="AlphaFoldDB" id="A0A9P8RT62"/>
<keyword evidence="10" id="KW-1185">Reference proteome</keyword>
<dbReference type="PANTHER" id="PTHR10165">
    <property type="entry name" value="LIPID PHOSPHATE PHOSPHATASE"/>
    <property type="match status" value="1"/>
</dbReference>
<reference evidence="9" key="1">
    <citation type="submission" date="2021-03" db="EMBL/GenBank/DDBJ databases">
        <title>Comparative genomics and phylogenomic investigation of the class Geoglossomycetes provide insights into ecological specialization and systematics.</title>
        <authorList>
            <person name="Melie T."/>
            <person name="Pirro S."/>
            <person name="Miller A.N."/>
            <person name="Quandt A."/>
        </authorList>
    </citation>
    <scope>NUCLEOTIDE SEQUENCE</scope>
    <source>
        <strain evidence="9">CAQ_001_2017</strain>
    </source>
</reference>
<feature type="region of interest" description="Disordered" evidence="6">
    <location>
        <begin position="326"/>
        <end position="381"/>
    </location>
</feature>
<dbReference type="PANTHER" id="PTHR10165:SF154">
    <property type="entry name" value="PAP2 DOMAIN PROTEIN (AFU_ORTHOLOGUE AFUA_1G09730)"/>
    <property type="match status" value="1"/>
</dbReference>
<evidence type="ECO:0000256" key="5">
    <source>
        <dbReference type="ARBA" id="ARBA00023136"/>
    </source>
</evidence>
<proteinExistence type="inferred from homology"/>
<evidence type="ECO:0000259" key="8">
    <source>
        <dbReference type="SMART" id="SM00014"/>
    </source>
</evidence>
<feature type="transmembrane region" description="Helical" evidence="7">
    <location>
        <begin position="59"/>
        <end position="81"/>
    </location>
</feature>
<feature type="domain" description="Phosphatidic acid phosphatase type 2/haloperoxidase" evidence="8">
    <location>
        <begin position="103"/>
        <end position="293"/>
    </location>
</feature>
<evidence type="ECO:0000256" key="3">
    <source>
        <dbReference type="ARBA" id="ARBA00022692"/>
    </source>
</evidence>
<dbReference type="InterPro" id="IPR043216">
    <property type="entry name" value="PAP-like"/>
</dbReference>
<dbReference type="InterPro" id="IPR036938">
    <property type="entry name" value="PAP2/HPO_sf"/>
</dbReference>
<evidence type="ECO:0000256" key="4">
    <source>
        <dbReference type="ARBA" id="ARBA00022989"/>
    </source>
</evidence>
<keyword evidence="4 7" id="KW-1133">Transmembrane helix</keyword>
<evidence type="ECO:0000313" key="10">
    <source>
        <dbReference type="Proteomes" id="UP000750711"/>
    </source>
</evidence>
<name>A0A9P8RT62_9PEZI</name>
<dbReference type="Gene3D" id="1.20.144.10">
    <property type="entry name" value="Phosphatidic acid phosphatase type 2/haloperoxidase"/>
    <property type="match status" value="1"/>
</dbReference>
<dbReference type="EMBL" id="JAGHQM010000120">
    <property type="protein sequence ID" value="KAH0565233.1"/>
    <property type="molecule type" value="Genomic_DNA"/>
</dbReference>
<dbReference type="GO" id="GO:0046839">
    <property type="term" value="P:phospholipid dephosphorylation"/>
    <property type="evidence" value="ECO:0007669"/>
    <property type="project" value="TreeGrafter"/>
</dbReference>
<comment type="subcellular location">
    <subcellularLocation>
        <location evidence="1">Membrane</location>
        <topology evidence="1">Multi-pass membrane protein</topology>
    </subcellularLocation>
</comment>
<dbReference type="InterPro" id="IPR000326">
    <property type="entry name" value="PAP2/HPO"/>
</dbReference>
<evidence type="ECO:0000256" key="6">
    <source>
        <dbReference type="SAM" id="MobiDB-lite"/>
    </source>
</evidence>
<keyword evidence="5 7" id="KW-0472">Membrane</keyword>
<feature type="transmembrane region" description="Helical" evidence="7">
    <location>
        <begin position="101"/>
        <end position="119"/>
    </location>
</feature>
<dbReference type="GO" id="GO:0006644">
    <property type="term" value="P:phospholipid metabolic process"/>
    <property type="evidence" value="ECO:0007669"/>
    <property type="project" value="InterPro"/>
</dbReference>
<evidence type="ECO:0000256" key="7">
    <source>
        <dbReference type="SAM" id="Phobius"/>
    </source>
</evidence>
<accession>A0A9P8RT62</accession>
<feature type="transmembrane region" description="Helical" evidence="7">
    <location>
        <begin position="12"/>
        <end position="32"/>
    </location>
</feature>
<sequence length="381" mass="41070">MGRIPKRIVFSYILDWIVILATVVAGGVFSRITPNKRPFSPVDASISFPFVHKEKVSTAVLVISAVIGPGIVIFLVCLLFIPGPTPRSSKWQLWQRKAWELNTGWLGLGLSCAAAFLFTNGSKNLFGKPRPDLLSRCNPDLAKISDYAVGGFGDKVQEGILLVSAAICKNTDKSRLNDGFRSFPSGHSSLSWAGLAYLTLFLSAKFAITIPYLAPRVFGKQIQRSSTADRVFDSDTPLRSQAAAPPLYLLIIAVIPIGAATYISSTRYSDFRHHGFDILFGSAIGFVSAWFAFRWYHLPVQRGAGYAWGARSPSRAFGIGIGAGSYAGSEDSGREKTAKDPDLEGGPVAPGSHAGGDTIEMDDYAEETGAVSGSSPQRLNR</sequence>
<evidence type="ECO:0000256" key="2">
    <source>
        <dbReference type="ARBA" id="ARBA00008816"/>
    </source>
</evidence>
<evidence type="ECO:0000313" key="9">
    <source>
        <dbReference type="EMBL" id="KAH0565233.1"/>
    </source>
</evidence>
<evidence type="ECO:0000256" key="1">
    <source>
        <dbReference type="ARBA" id="ARBA00004141"/>
    </source>
</evidence>
<dbReference type="CDD" id="cd03390">
    <property type="entry name" value="PAP2_containing_1_like"/>
    <property type="match status" value="1"/>
</dbReference>
<feature type="compositionally biased region" description="Polar residues" evidence="6">
    <location>
        <begin position="371"/>
        <end position="381"/>
    </location>
</feature>
<comment type="similarity">
    <text evidence="2">Belongs to the PA-phosphatase related phosphoesterase family.</text>
</comment>
<feature type="transmembrane region" description="Helical" evidence="7">
    <location>
        <begin position="190"/>
        <end position="214"/>
    </location>
</feature>
<dbReference type="Pfam" id="PF01569">
    <property type="entry name" value="PAP2"/>
    <property type="match status" value="1"/>
</dbReference>
<feature type="transmembrane region" description="Helical" evidence="7">
    <location>
        <begin position="276"/>
        <end position="293"/>
    </location>
</feature>
<dbReference type="FunFam" id="1.20.144.10:FF:000042">
    <property type="entry name" value="PAP2 domain protein"/>
    <property type="match status" value="1"/>
</dbReference>
<dbReference type="SMART" id="SM00014">
    <property type="entry name" value="acidPPc"/>
    <property type="match status" value="1"/>
</dbReference>
<feature type="transmembrane region" description="Helical" evidence="7">
    <location>
        <begin position="247"/>
        <end position="264"/>
    </location>
</feature>
<dbReference type="GO" id="GO:0008195">
    <property type="term" value="F:phosphatidate phosphatase activity"/>
    <property type="evidence" value="ECO:0007669"/>
    <property type="project" value="TreeGrafter"/>
</dbReference>
<dbReference type="SUPFAM" id="SSF48317">
    <property type="entry name" value="Acid phosphatase/Vanadium-dependent haloperoxidase"/>
    <property type="match status" value="1"/>
</dbReference>
<dbReference type="Proteomes" id="UP000750711">
    <property type="component" value="Unassembled WGS sequence"/>
</dbReference>
<organism evidence="9 10">
    <name type="scientific">Trichoglossum hirsutum</name>
    <dbReference type="NCBI Taxonomy" id="265104"/>
    <lineage>
        <taxon>Eukaryota</taxon>
        <taxon>Fungi</taxon>
        <taxon>Dikarya</taxon>
        <taxon>Ascomycota</taxon>
        <taxon>Pezizomycotina</taxon>
        <taxon>Geoglossomycetes</taxon>
        <taxon>Geoglossales</taxon>
        <taxon>Geoglossaceae</taxon>
        <taxon>Trichoglossum</taxon>
    </lineage>
</organism>
<gene>
    <name evidence="9" type="ORF">GP486_001377</name>
</gene>
<feature type="compositionally biased region" description="Basic and acidic residues" evidence="6">
    <location>
        <begin position="331"/>
        <end position="342"/>
    </location>
</feature>
<keyword evidence="3 7" id="KW-0812">Transmembrane</keyword>
<protein>
    <recommendedName>
        <fullName evidence="8">Phosphatidic acid phosphatase type 2/haloperoxidase domain-containing protein</fullName>
    </recommendedName>
</protein>
<comment type="caution">
    <text evidence="9">The sequence shown here is derived from an EMBL/GenBank/DDBJ whole genome shotgun (WGS) entry which is preliminary data.</text>
</comment>